<gene>
    <name evidence="3" type="ORF">SAMN05660284_02823</name>
</gene>
<evidence type="ECO:0000256" key="1">
    <source>
        <dbReference type="SAM" id="SignalP"/>
    </source>
</evidence>
<feature type="chain" id="PRO_5017369994" description="Lcl C-terminal domain-containing protein" evidence="1">
    <location>
        <begin position="24"/>
        <end position="195"/>
    </location>
</feature>
<dbReference type="InterPro" id="IPR011460">
    <property type="entry name" value="Lcl_C"/>
</dbReference>
<dbReference type="OrthoDB" id="8555302at2"/>
<organism evidence="3 4">
    <name type="scientific">Formivibrio citricus</name>
    <dbReference type="NCBI Taxonomy" id="83765"/>
    <lineage>
        <taxon>Bacteria</taxon>
        <taxon>Pseudomonadati</taxon>
        <taxon>Pseudomonadota</taxon>
        <taxon>Betaproteobacteria</taxon>
        <taxon>Neisseriales</taxon>
        <taxon>Chitinibacteraceae</taxon>
        <taxon>Formivibrio</taxon>
    </lineage>
</organism>
<protein>
    <recommendedName>
        <fullName evidence="2">Lcl C-terminal domain-containing protein</fullName>
    </recommendedName>
</protein>
<name>A0A1I5E3U5_9NEIS</name>
<accession>A0A1I5E3U5</accession>
<keyword evidence="1" id="KW-0732">Signal</keyword>
<dbReference type="AlphaFoldDB" id="A0A1I5E3U5"/>
<evidence type="ECO:0000259" key="2">
    <source>
        <dbReference type="Pfam" id="PF07603"/>
    </source>
</evidence>
<evidence type="ECO:0000313" key="3">
    <source>
        <dbReference type="EMBL" id="SFO05841.1"/>
    </source>
</evidence>
<dbReference type="Proteomes" id="UP000242869">
    <property type="component" value="Unassembled WGS sequence"/>
</dbReference>
<sequence>MKRTNKSLLTIAMVMLPFVYAQAECDGKSWAPDNRYQIKGAEVYDKKSNLTWKRCAEGMNWNGTTCTDEPRVMTWDDALKRYSLSKHSSDDAKQHKYSPNDKAWRLPSLYELTTLFSGSKEHKSRWSDAPRAGCWNPAINTRIFPGEQLSYPFLSSSYEHSTFAHFVVDFNSGNAEGYYDTYRARGQIRLVRVGK</sequence>
<feature type="signal peptide" evidence="1">
    <location>
        <begin position="1"/>
        <end position="23"/>
    </location>
</feature>
<evidence type="ECO:0000313" key="4">
    <source>
        <dbReference type="Proteomes" id="UP000242869"/>
    </source>
</evidence>
<proteinExistence type="predicted"/>
<reference evidence="4" key="1">
    <citation type="submission" date="2016-10" db="EMBL/GenBank/DDBJ databases">
        <authorList>
            <person name="Varghese N."/>
            <person name="Submissions S."/>
        </authorList>
    </citation>
    <scope>NUCLEOTIDE SEQUENCE [LARGE SCALE GENOMIC DNA]</scope>
    <source>
        <strain evidence="4">DSM 6150</strain>
    </source>
</reference>
<dbReference type="STRING" id="83765.SAMN05660284_02823"/>
<dbReference type="Pfam" id="PF07603">
    <property type="entry name" value="Lcl_C"/>
    <property type="match status" value="1"/>
</dbReference>
<dbReference type="EMBL" id="FOVE01000034">
    <property type="protein sequence ID" value="SFO05841.1"/>
    <property type="molecule type" value="Genomic_DNA"/>
</dbReference>
<keyword evidence="4" id="KW-1185">Reference proteome</keyword>
<feature type="domain" description="Lcl C-terminal" evidence="2">
    <location>
        <begin position="43"/>
        <end position="192"/>
    </location>
</feature>
<dbReference type="RefSeq" id="WP_143086082.1">
    <property type="nucleotide sequence ID" value="NZ_FOVE01000034.1"/>
</dbReference>